<gene>
    <name evidence="1" type="ORF">F941_01758</name>
</gene>
<evidence type="ECO:0008006" key="3">
    <source>
        <dbReference type="Google" id="ProtNLM"/>
    </source>
</evidence>
<evidence type="ECO:0000313" key="2">
    <source>
        <dbReference type="Proteomes" id="UP000018460"/>
    </source>
</evidence>
<dbReference type="EMBL" id="APQD01000012">
    <property type="protein sequence ID" value="ENV82992.1"/>
    <property type="molecule type" value="Genomic_DNA"/>
</dbReference>
<accession>N9CB10</accession>
<protein>
    <recommendedName>
        <fullName evidence="3">Lipoprotein</fullName>
    </recommendedName>
</protein>
<dbReference type="PROSITE" id="PS51257">
    <property type="entry name" value="PROKAR_LIPOPROTEIN"/>
    <property type="match status" value="1"/>
</dbReference>
<name>N9CB10_9GAMM</name>
<comment type="caution">
    <text evidence="1">The sequence shown here is derived from an EMBL/GenBank/DDBJ whole genome shotgun (WGS) entry which is preliminary data.</text>
</comment>
<organism evidence="1 2">
    <name type="scientific">Acinetobacter bouvetii DSM 14964 = CIP 107468</name>
    <dbReference type="NCBI Taxonomy" id="1120925"/>
    <lineage>
        <taxon>Bacteria</taxon>
        <taxon>Pseudomonadati</taxon>
        <taxon>Pseudomonadota</taxon>
        <taxon>Gammaproteobacteria</taxon>
        <taxon>Moraxellales</taxon>
        <taxon>Moraxellaceae</taxon>
        <taxon>Acinetobacter</taxon>
    </lineage>
</organism>
<dbReference type="AlphaFoldDB" id="N9CB10"/>
<proteinExistence type="predicted"/>
<keyword evidence="2" id="KW-1185">Reference proteome</keyword>
<dbReference type="RefSeq" id="WP_005010269.1">
    <property type="nucleotide sequence ID" value="NZ_KB849727.1"/>
</dbReference>
<dbReference type="eggNOG" id="ENOG5031S13">
    <property type="taxonomic scope" value="Bacteria"/>
</dbReference>
<sequence length="84" mass="9303">MKSFSVITSSMVILSLSACSQVPKECSESWKKIESLSKQMGMPEDQIKAHKKEFEDSIKGLSKEDAVQACNMQSAFLNMASKQP</sequence>
<dbReference type="Proteomes" id="UP000018460">
    <property type="component" value="Unassembled WGS sequence"/>
</dbReference>
<dbReference type="OrthoDB" id="6712636at2"/>
<evidence type="ECO:0000313" key="1">
    <source>
        <dbReference type="EMBL" id="ENV82992.1"/>
    </source>
</evidence>
<reference evidence="1 2" key="1">
    <citation type="submission" date="2013-02" db="EMBL/GenBank/DDBJ databases">
        <title>The Genome Sequence of Acinetobacter bouvetii CIP 107468.</title>
        <authorList>
            <consortium name="The Broad Institute Genome Sequencing Platform"/>
            <consortium name="The Broad Institute Genome Sequencing Center for Infectious Disease"/>
            <person name="Cerqueira G."/>
            <person name="Feldgarden M."/>
            <person name="Courvalin P."/>
            <person name="Perichon B."/>
            <person name="Grillot-Courvalin C."/>
            <person name="Clermont D."/>
            <person name="Rocha E."/>
            <person name="Yoon E.-J."/>
            <person name="Nemec A."/>
            <person name="Walker B."/>
            <person name="Young S.K."/>
            <person name="Zeng Q."/>
            <person name="Gargeya S."/>
            <person name="Fitzgerald M."/>
            <person name="Haas B."/>
            <person name="Abouelleil A."/>
            <person name="Alvarado L."/>
            <person name="Arachchi H.M."/>
            <person name="Berlin A.M."/>
            <person name="Chapman S.B."/>
            <person name="Dewar J."/>
            <person name="Goldberg J."/>
            <person name="Griggs A."/>
            <person name="Gujja S."/>
            <person name="Hansen M."/>
            <person name="Howarth C."/>
            <person name="Imamovic A."/>
            <person name="Larimer J."/>
            <person name="McCowan C."/>
            <person name="Murphy C."/>
            <person name="Neiman D."/>
            <person name="Pearson M."/>
            <person name="Priest M."/>
            <person name="Roberts A."/>
            <person name="Saif S."/>
            <person name="Shea T."/>
            <person name="Sisk P."/>
            <person name="Sykes S."/>
            <person name="Wortman J."/>
            <person name="Nusbaum C."/>
            <person name="Birren B."/>
        </authorList>
    </citation>
    <scope>NUCLEOTIDE SEQUENCE [LARGE SCALE GENOMIC DNA]</scope>
    <source>
        <strain evidence="1 2">CIP 107468</strain>
    </source>
</reference>
<dbReference type="PATRIC" id="fig|1120925.3.peg.1862"/>